<evidence type="ECO:0000259" key="1">
    <source>
        <dbReference type="Pfam" id="PF00583"/>
    </source>
</evidence>
<dbReference type="CDD" id="cd04301">
    <property type="entry name" value="NAT_SF"/>
    <property type="match status" value="1"/>
</dbReference>
<dbReference type="EMBL" id="BAAADO010000002">
    <property type="protein sequence ID" value="GAA0488620.1"/>
    <property type="molecule type" value="Genomic_DNA"/>
</dbReference>
<name>A0ABP3L0R1_9BACI</name>
<sequence>MRLFNVIKNEKKYWLVDQIQKGNIDQAQYKEQLSQILQQWKEERAGFLSLLMDEAYEEWLLNNPFQKVSTIVEYTRDLEGLPRIHNEISYACLSDGKISEDEYKRLYGLCRSGSANKNDLQENMDEVLDSVKKELGPNWKDHCYYFTKDHDYLGIAIPHIEMGTKDEGRLFYFGVVPDKRSQGVGKELHKGALEILRTFGAKKYVGSTDIHNEAMITIFLKNCCRLRDRKGIYRIDIETTNG</sequence>
<evidence type="ECO:0000313" key="3">
    <source>
        <dbReference type="Proteomes" id="UP001500880"/>
    </source>
</evidence>
<keyword evidence="3" id="KW-1185">Reference proteome</keyword>
<dbReference type="InterPro" id="IPR000182">
    <property type="entry name" value="GNAT_dom"/>
</dbReference>
<dbReference type="InterPro" id="IPR016181">
    <property type="entry name" value="Acyl_CoA_acyltransferase"/>
</dbReference>
<accession>A0ABP3L0R1</accession>
<proteinExistence type="predicted"/>
<dbReference type="Proteomes" id="UP001500880">
    <property type="component" value="Unassembled WGS sequence"/>
</dbReference>
<feature type="domain" description="N-acetyltransferase" evidence="1">
    <location>
        <begin position="139"/>
        <end position="218"/>
    </location>
</feature>
<comment type="caution">
    <text evidence="2">The sequence shown here is derived from an EMBL/GenBank/DDBJ whole genome shotgun (WGS) entry which is preliminary data.</text>
</comment>
<gene>
    <name evidence="2" type="ORF">GCM10008986_12960</name>
</gene>
<evidence type="ECO:0000313" key="2">
    <source>
        <dbReference type="EMBL" id="GAA0488620.1"/>
    </source>
</evidence>
<reference evidence="3" key="1">
    <citation type="journal article" date="2019" name="Int. J. Syst. Evol. Microbiol.">
        <title>The Global Catalogue of Microorganisms (GCM) 10K type strain sequencing project: providing services to taxonomists for standard genome sequencing and annotation.</title>
        <authorList>
            <consortium name="The Broad Institute Genomics Platform"/>
            <consortium name="The Broad Institute Genome Sequencing Center for Infectious Disease"/>
            <person name="Wu L."/>
            <person name="Ma J."/>
        </authorList>
    </citation>
    <scope>NUCLEOTIDE SEQUENCE [LARGE SCALE GENOMIC DNA]</scope>
    <source>
        <strain evidence="3">JCM 12389</strain>
    </source>
</reference>
<dbReference type="RefSeq" id="WP_343838918.1">
    <property type="nucleotide sequence ID" value="NZ_BAAADO010000002.1"/>
</dbReference>
<protein>
    <submittedName>
        <fullName evidence="2">GNAT family N-acetyltransferase</fullName>
    </submittedName>
</protein>
<dbReference type="Pfam" id="PF00583">
    <property type="entry name" value="Acetyltransf_1"/>
    <property type="match status" value="1"/>
</dbReference>
<organism evidence="2 3">
    <name type="scientific">Salinibacillus aidingensis</name>
    <dbReference type="NCBI Taxonomy" id="237684"/>
    <lineage>
        <taxon>Bacteria</taxon>
        <taxon>Bacillati</taxon>
        <taxon>Bacillota</taxon>
        <taxon>Bacilli</taxon>
        <taxon>Bacillales</taxon>
        <taxon>Bacillaceae</taxon>
        <taxon>Salinibacillus</taxon>
    </lineage>
</organism>
<dbReference type="SUPFAM" id="SSF55729">
    <property type="entry name" value="Acyl-CoA N-acyltransferases (Nat)"/>
    <property type="match status" value="1"/>
</dbReference>
<dbReference type="Gene3D" id="3.40.630.30">
    <property type="match status" value="1"/>
</dbReference>